<dbReference type="Proteomes" id="UP000001037">
    <property type="component" value="Chromosome"/>
</dbReference>
<feature type="transmembrane region" description="Helical" evidence="1">
    <location>
        <begin position="87"/>
        <end position="104"/>
    </location>
</feature>
<keyword evidence="1" id="KW-0812">Transmembrane</keyword>
<feature type="transmembrane region" description="Helical" evidence="1">
    <location>
        <begin position="111"/>
        <end position="130"/>
    </location>
</feature>
<feature type="transmembrane region" description="Helical" evidence="1">
    <location>
        <begin position="35"/>
        <end position="57"/>
    </location>
</feature>
<feature type="transmembrane region" description="Helical" evidence="1">
    <location>
        <begin position="7"/>
        <end position="29"/>
    </location>
</feature>
<protein>
    <submittedName>
        <fullName evidence="2">Integral membrane protein</fullName>
    </submittedName>
</protein>
<dbReference type="AlphaFoldDB" id="G0EH18"/>
<reference evidence="2 3" key="1">
    <citation type="journal article" date="2011" name="Stand. Genomic Sci.">
        <title>Complete genome sequence of the hyperthermophilic chemolithoautotroph Pyrolobus fumarii type strain (1A).</title>
        <authorList>
            <person name="Anderson I."/>
            <person name="Goker M."/>
            <person name="Nolan M."/>
            <person name="Lucas S."/>
            <person name="Hammon N."/>
            <person name="Deshpande S."/>
            <person name="Cheng J.F."/>
            <person name="Tapia R."/>
            <person name="Han C."/>
            <person name="Goodwin L."/>
            <person name="Pitluck S."/>
            <person name="Huntemann M."/>
            <person name="Liolios K."/>
            <person name="Ivanova N."/>
            <person name="Pagani I."/>
            <person name="Mavromatis K."/>
            <person name="Ovchinikova G."/>
            <person name="Pati A."/>
            <person name="Chen A."/>
            <person name="Palaniappan K."/>
            <person name="Land M."/>
            <person name="Hauser L."/>
            <person name="Brambilla E.M."/>
            <person name="Huber H."/>
            <person name="Yasawong M."/>
            <person name="Rohde M."/>
            <person name="Spring S."/>
            <person name="Abt B."/>
            <person name="Sikorski J."/>
            <person name="Wirth R."/>
            <person name="Detter J.C."/>
            <person name="Woyke T."/>
            <person name="Bristow J."/>
            <person name="Eisen J.A."/>
            <person name="Markowitz V."/>
            <person name="Hugenholtz P."/>
            <person name="Kyrpides N.C."/>
            <person name="Klenk H.P."/>
            <person name="Lapidus A."/>
        </authorList>
    </citation>
    <scope>NUCLEOTIDE SEQUENCE [LARGE SCALE GENOMIC DNA]</scope>
    <source>
        <strain evidence="3">DSM 11204 / 1A</strain>
    </source>
</reference>
<proteinExistence type="predicted"/>
<evidence type="ECO:0000313" key="3">
    <source>
        <dbReference type="Proteomes" id="UP000001037"/>
    </source>
</evidence>
<sequence length="214" mass="22085">MARGAYGALLVAFASVLWGLIAPVAMLAYSDGWGVVSLAFYSHLVALPVSIAACLRWRTLAPRGLVYGVLLGSMRVSYLASVWVNGAPVAAAALHTAPLIVSLASRASRGVLLLAALSVFGVWLALGAPLSTGPGVTVAIVSALLYALLILYSGRVGSTPLPVALIAQGAALAPVAPLCLLSSCAAMAPWYTPWCLPCYRASLHTPSTYVAWHS</sequence>
<keyword evidence="3" id="KW-1185">Reference proteome</keyword>
<dbReference type="STRING" id="694429.Pyrfu_0599"/>
<dbReference type="EMBL" id="CP002838">
    <property type="protein sequence ID" value="AEM38468.1"/>
    <property type="molecule type" value="Genomic_DNA"/>
</dbReference>
<dbReference type="KEGG" id="pfm:Pyrfu_0599"/>
<evidence type="ECO:0000256" key="1">
    <source>
        <dbReference type="SAM" id="Phobius"/>
    </source>
</evidence>
<dbReference type="GeneID" id="11139061"/>
<gene>
    <name evidence="2" type="ordered locus">Pyrfu_0599</name>
</gene>
<accession>G0EH18</accession>
<evidence type="ECO:0000313" key="2">
    <source>
        <dbReference type="EMBL" id="AEM38468.1"/>
    </source>
</evidence>
<dbReference type="HOGENOM" id="CLU_1286387_0_0_2"/>
<dbReference type="RefSeq" id="WP_014026145.1">
    <property type="nucleotide sequence ID" value="NC_015931.1"/>
</dbReference>
<feature type="transmembrane region" description="Helical" evidence="1">
    <location>
        <begin position="136"/>
        <end position="153"/>
    </location>
</feature>
<organism evidence="2 3">
    <name type="scientific">Pyrolobus fumarii (strain DSM 11204 / 1A)</name>
    <dbReference type="NCBI Taxonomy" id="694429"/>
    <lineage>
        <taxon>Archaea</taxon>
        <taxon>Thermoproteota</taxon>
        <taxon>Thermoprotei</taxon>
        <taxon>Desulfurococcales</taxon>
        <taxon>Pyrodictiaceae</taxon>
        <taxon>Pyrolobus</taxon>
    </lineage>
</organism>
<dbReference type="InParanoid" id="G0EH18"/>
<keyword evidence="1" id="KW-0472">Membrane</keyword>
<name>G0EH18_PYRF1</name>
<keyword evidence="1" id="KW-1133">Transmembrane helix</keyword>
<feature type="transmembrane region" description="Helical" evidence="1">
    <location>
        <begin position="165"/>
        <end position="191"/>
    </location>
</feature>